<feature type="transmembrane region" description="Helical" evidence="2">
    <location>
        <begin position="65"/>
        <end position="86"/>
    </location>
</feature>
<name>A0A930UIU8_9GAMM</name>
<dbReference type="Proteomes" id="UP000604381">
    <property type="component" value="Unassembled WGS sequence"/>
</dbReference>
<evidence type="ECO:0000313" key="3">
    <source>
        <dbReference type="EMBL" id="MBF2735722.1"/>
    </source>
</evidence>
<sequence>MPEQGKPPVDVPASTAMPGLPGKKTSLPDSQSSFAKEEDFTGKPVSEKQIESSERISDADRKKHFIIFFTKVACWAVGIIIFLVWISPEIHKTIRMFAQCCP</sequence>
<protein>
    <submittedName>
        <fullName evidence="3">Uncharacterized protein</fullName>
    </submittedName>
</protein>
<evidence type="ECO:0000313" key="4">
    <source>
        <dbReference type="Proteomes" id="UP000604381"/>
    </source>
</evidence>
<dbReference type="EMBL" id="JADHEI010000050">
    <property type="protein sequence ID" value="MBF2735722.1"/>
    <property type="molecule type" value="Genomic_DNA"/>
</dbReference>
<keyword evidence="2" id="KW-0812">Transmembrane</keyword>
<feature type="compositionally biased region" description="Basic and acidic residues" evidence="1">
    <location>
        <begin position="35"/>
        <end position="54"/>
    </location>
</feature>
<keyword evidence="4" id="KW-1185">Reference proteome</keyword>
<evidence type="ECO:0000256" key="1">
    <source>
        <dbReference type="SAM" id="MobiDB-lite"/>
    </source>
</evidence>
<comment type="caution">
    <text evidence="3">The sequence shown here is derived from an EMBL/GenBank/DDBJ whole genome shotgun (WGS) entry which is preliminary data.</text>
</comment>
<feature type="region of interest" description="Disordered" evidence="1">
    <location>
        <begin position="1"/>
        <end position="54"/>
    </location>
</feature>
<keyword evidence="2" id="KW-1133">Transmembrane helix</keyword>
<dbReference type="AlphaFoldDB" id="A0A930UIU8"/>
<accession>A0A930UIU8</accession>
<keyword evidence="2" id="KW-0472">Membrane</keyword>
<organism evidence="3 4">
    <name type="scientific">Candidatus Amphirhobacter heronislandensis</name>
    <dbReference type="NCBI Taxonomy" id="1732024"/>
    <lineage>
        <taxon>Bacteria</taxon>
        <taxon>Pseudomonadati</taxon>
        <taxon>Pseudomonadota</taxon>
        <taxon>Gammaproteobacteria</taxon>
        <taxon>Candidatus Tethybacterales</taxon>
        <taxon>Candidatus Tethybacteraceae</taxon>
        <taxon>Candidatus Amphirhobacter</taxon>
    </lineage>
</organism>
<reference evidence="3" key="1">
    <citation type="submission" date="2020-10" db="EMBL/GenBank/DDBJ databases">
        <title>An improved Amphimedon queenslandica hologenome assembly reveals how three proteobacterial symbionts can extend the metabolic phenotypic of their marine sponge host.</title>
        <authorList>
            <person name="Degnan B."/>
            <person name="Degnan S."/>
            <person name="Xiang X."/>
        </authorList>
    </citation>
    <scope>NUCLEOTIDE SEQUENCE</scope>
    <source>
        <strain evidence="3">AqS2</strain>
    </source>
</reference>
<evidence type="ECO:0000256" key="2">
    <source>
        <dbReference type="SAM" id="Phobius"/>
    </source>
</evidence>
<proteinExistence type="predicted"/>
<gene>
    <name evidence="3" type="ORF">ISN26_06595</name>
</gene>